<dbReference type="PANTHER" id="PTHR43792:SF1">
    <property type="entry name" value="N-ACETYLTRANSFERASE DOMAIN-CONTAINING PROTEIN"/>
    <property type="match status" value="1"/>
</dbReference>
<dbReference type="InterPro" id="IPR016181">
    <property type="entry name" value="Acyl_CoA_acyltransferase"/>
</dbReference>
<dbReference type="SUPFAM" id="SSF55729">
    <property type="entry name" value="Acyl-CoA N-acyltransferases (Nat)"/>
    <property type="match status" value="1"/>
</dbReference>
<dbReference type="Proteomes" id="UP000823849">
    <property type="component" value="Unassembled WGS sequence"/>
</dbReference>
<organism evidence="2 3">
    <name type="scientific">Candidatus Fusicatenibacter intestinigallinarum</name>
    <dbReference type="NCBI Taxonomy" id="2838598"/>
    <lineage>
        <taxon>Bacteria</taxon>
        <taxon>Bacillati</taxon>
        <taxon>Bacillota</taxon>
        <taxon>Clostridia</taxon>
        <taxon>Lachnospirales</taxon>
        <taxon>Lachnospiraceae</taxon>
        <taxon>Fusicatenibacter</taxon>
    </lineage>
</organism>
<name>A0A9D2N9R0_9FIRM</name>
<dbReference type="AlphaFoldDB" id="A0A9D2N9R0"/>
<dbReference type="InterPro" id="IPR051531">
    <property type="entry name" value="N-acetyltransferase"/>
</dbReference>
<evidence type="ECO:0000313" key="2">
    <source>
        <dbReference type="EMBL" id="HJC15285.1"/>
    </source>
</evidence>
<dbReference type="InterPro" id="IPR000182">
    <property type="entry name" value="GNAT_dom"/>
</dbReference>
<dbReference type="PROSITE" id="PS51186">
    <property type="entry name" value="GNAT"/>
    <property type="match status" value="1"/>
</dbReference>
<dbReference type="GO" id="GO:0016747">
    <property type="term" value="F:acyltransferase activity, transferring groups other than amino-acyl groups"/>
    <property type="evidence" value="ECO:0007669"/>
    <property type="project" value="InterPro"/>
</dbReference>
<sequence length="180" mass="20977">MKIELKERGEEHVRIYFEKTRDAQIRQMLPQKSQTAEEAVEDYRKSLKPEASSYGRTIYADGRYVGDIWCYGIHEEKEPDAMISYCIFEKALWGRGAATEALRMFLELIAEKFRVRTVGGFTFAENQASIRVMEKNGFRRKECFVENGIESCYLQWEDNRCPAGKSGVQSEEADFEREQI</sequence>
<reference evidence="2" key="2">
    <citation type="submission" date="2021-04" db="EMBL/GenBank/DDBJ databases">
        <authorList>
            <person name="Gilroy R."/>
        </authorList>
    </citation>
    <scope>NUCLEOTIDE SEQUENCE</scope>
    <source>
        <strain evidence="2">CHK185-5351</strain>
    </source>
</reference>
<evidence type="ECO:0000313" key="3">
    <source>
        <dbReference type="Proteomes" id="UP000823849"/>
    </source>
</evidence>
<reference evidence="2" key="1">
    <citation type="journal article" date="2021" name="PeerJ">
        <title>Extensive microbial diversity within the chicken gut microbiome revealed by metagenomics and culture.</title>
        <authorList>
            <person name="Gilroy R."/>
            <person name="Ravi A."/>
            <person name="Getino M."/>
            <person name="Pursley I."/>
            <person name="Horton D.L."/>
            <person name="Alikhan N.F."/>
            <person name="Baker D."/>
            <person name="Gharbi K."/>
            <person name="Hall N."/>
            <person name="Watson M."/>
            <person name="Adriaenssens E.M."/>
            <person name="Foster-Nyarko E."/>
            <person name="Jarju S."/>
            <person name="Secka A."/>
            <person name="Antonio M."/>
            <person name="Oren A."/>
            <person name="Chaudhuri R.R."/>
            <person name="La Ragione R."/>
            <person name="Hildebrand F."/>
            <person name="Pallen M.J."/>
        </authorList>
    </citation>
    <scope>NUCLEOTIDE SEQUENCE</scope>
    <source>
        <strain evidence="2">CHK185-5351</strain>
    </source>
</reference>
<proteinExistence type="predicted"/>
<accession>A0A9D2N9R0</accession>
<dbReference type="Pfam" id="PF13302">
    <property type="entry name" value="Acetyltransf_3"/>
    <property type="match status" value="1"/>
</dbReference>
<evidence type="ECO:0000259" key="1">
    <source>
        <dbReference type="PROSITE" id="PS51186"/>
    </source>
</evidence>
<gene>
    <name evidence="2" type="ORF">H9705_05580</name>
</gene>
<dbReference type="PANTHER" id="PTHR43792">
    <property type="entry name" value="GNAT FAMILY, PUTATIVE (AFU_ORTHOLOGUE AFUA_3G00765)-RELATED-RELATED"/>
    <property type="match status" value="1"/>
</dbReference>
<dbReference type="Gene3D" id="3.40.630.30">
    <property type="match status" value="1"/>
</dbReference>
<protein>
    <submittedName>
        <fullName evidence="2">GNAT family N-acetyltransferase</fullName>
    </submittedName>
</protein>
<comment type="caution">
    <text evidence="2">The sequence shown here is derived from an EMBL/GenBank/DDBJ whole genome shotgun (WGS) entry which is preliminary data.</text>
</comment>
<dbReference type="EMBL" id="DWWU01000022">
    <property type="protein sequence ID" value="HJC15285.1"/>
    <property type="molecule type" value="Genomic_DNA"/>
</dbReference>
<feature type="domain" description="N-acetyltransferase" evidence="1">
    <location>
        <begin position="11"/>
        <end position="159"/>
    </location>
</feature>